<evidence type="ECO:0000313" key="3">
    <source>
        <dbReference type="EMBL" id="GAD53213.1"/>
    </source>
</evidence>
<keyword evidence="4" id="KW-1185">Reference proteome</keyword>
<evidence type="ECO:0000256" key="1">
    <source>
        <dbReference type="SAM" id="MobiDB-lite"/>
    </source>
</evidence>
<dbReference type="InterPro" id="IPR057159">
    <property type="entry name" value="DUF7837"/>
</dbReference>
<proteinExistence type="predicted"/>
<gene>
    <name evidence="3" type="ORF">MBEHAL_1973</name>
</gene>
<sequence length="62" mass="6607">MDSHERMTDRPTDADGADGTLGRCPECGTEVPRNAMLIEYEDDDGSAAYAACPGCESVVKPE</sequence>
<dbReference type="Proteomes" id="UP000016986">
    <property type="component" value="Unassembled WGS sequence"/>
</dbReference>
<feature type="region of interest" description="Disordered" evidence="1">
    <location>
        <begin position="1"/>
        <end position="25"/>
    </location>
</feature>
<reference evidence="3 4" key="1">
    <citation type="submission" date="2013-09" db="EMBL/GenBank/DDBJ databases">
        <title>Whole genome sequencing of Halarchaeum acidiphilum strain MH1-52-1.</title>
        <authorList>
            <person name="Shimane Y."/>
            <person name="Minegishi H."/>
            <person name="Nishi S."/>
            <person name="Echigo A."/>
            <person name="Shuto A."/>
            <person name="Konishi M."/>
            <person name="Ito T."/>
            <person name="Ohkuma M."/>
            <person name="Ohta Y."/>
            <person name="Nagano Y."/>
            <person name="Tsubouchi T."/>
            <person name="Mori K."/>
            <person name="Usui K."/>
            <person name="Kamekura M."/>
            <person name="Usami R."/>
            <person name="Takaki Y."/>
            <person name="Hatada Y."/>
        </authorList>
    </citation>
    <scope>NUCLEOTIDE SEQUENCE [LARGE SCALE GENOMIC DNA]</scope>
    <source>
        <strain evidence="3 4">JCM 16109</strain>
    </source>
</reference>
<accession>U3AEL0</accession>
<evidence type="ECO:0000259" key="2">
    <source>
        <dbReference type="Pfam" id="PF25207"/>
    </source>
</evidence>
<dbReference type="eggNOG" id="arCOG04494">
    <property type="taxonomic scope" value="Archaea"/>
</dbReference>
<organism evidence="3 4">
    <name type="scientific">Halarchaeum acidiphilum MH1-52-1</name>
    <dbReference type="NCBI Taxonomy" id="1261545"/>
    <lineage>
        <taxon>Archaea</taxon>
        <taxon>Methanobacteriati</taxon>
        <taxon>Methanobacteriota</taxon>
        <taxon>Stenosarchaea group</taxon>
        <taxon>Halobacteria</taxon>
        <taxon>Halobacteriales</taxon>
        <taxon>Halobacteriaceae</taxon>
    </lineage>
</organism>
<feature type="domain" description="DUF7837" evidence="2">
    <location>
        <begin position="19"/>
        <end position="62"/>
    </location>
</feature>
<feature type="compositionally biased region" description="Basic and acidic residues" evidence="1">
    <location>
        <begin position="1"/>
        <end position="13"/>
    </location>
</feature>
<comment type="caution">
    <text evidence="3">The sequence shown here is derived from an EMBL/GenBank/DDBJ whole genome shotgun (WGS) entry which is preliminary data.</text>
</comment>
<protein>
    <recommendedName>
        <fullName evidence="2">DUF7837 domain-containing protein</fullName>
    </recommendedName>
</protein>
<evidence type="ECO:0000313" key="4">
    <source>
        <dbReference type="Proteomes" id="UP000016986"/>
    </source>
</evidence>
<name>U3AEL0_9EURY</name>
<dbReference type="EMBL" id="BATA01000053">
    <property type="protein sequence ID" value="GAD53213.1"/>
    <property type="molecule type" value="Genomic_DNA"/>
</dbReference>
<dbReference type="Pfam" id="PF25207">
    <property type="entry name" value="DUF7837"/>
    <property type="match status" value="1"/>
</dbReference>
<dbReference type="AlphaFoldDB" id="U3AEL0"/>